<accession>Q4N0L8</accession>
<dbReference type="GeneID" id="3500043"/>
<dbReference type="RefSeq" id="XP_763121.1">
    <property type="nucleotide sequence ID" value="XM_758028.1"/>
</dbReference>
<organism evidence="1 2">
    <name type="scientific">Theileria parva</name>
    <name type="common">East coast fever infection agent</name>
    <dbReference type="NCBI Taxonomy" id="5875"/>
    <lineage>
        <taxon>Eukaryota</taxon>
        <taxon>Sar</taxon>
        <taxon>Alveolata</taxon>
        <taxon>Apicomplexa</taxon>
        <taxon>Aconoidasida</taxon>
        <taxon>Piroplasmida</taxon>
        <taxon>Theileriidae</taxon>
        <taxon>Theileria</taxon>
    </lineage>
</organism>
<dbReference type="AlphaFoldDB" id="Q4N0L8"/>
<evidence type="ECO:0000313" key="1">
    <source>
        <dbReference type="EMBL" id="EAN30838.1"/>
    </source>
</evidence>
<sequence length="197" mass="23045">MESDGQFKAELINGKPVLYYRTNPEGAWENITHTRHQLDNLELYDYDLNLTKVKDCKSELKGFIFKVFFSFICYHIKLGDKLVWSYCISKVTGKSLELLFNIKTNKISLKLEKGTEDLNMRGYDYNNWVVPGRPLEKFRTFRVIKDGLRTAHLFGEDENYDEIAYGEFVLVNGPNDKPISYITNNTKKTFEVIYKLP</sequence>
<dbReference type="VEuPathDB" id="PiroplasmaDB:TpMuguga_03g00103"/>
<reference evidence="1 2" key="1">
    <citation type="journal article" date="2005" name="Science">
        <title>Genome sequence of Theileria parva, a bovine pathogen that transforms lymphocytes.</title>
        <authorList>
            <person name="Gardner M.J."/>
            <person name="Bishop R."/>
            <person name="Shah T."/>
            <person name="de Villiers E.P."/>
            <person name="Carlton J.M."/>
            <person name="Hall N."/>
            <person name="Ren Q."/>
            <person name="Paulsen I.T."/>
            <person name="Pain A."/>
            <person name="Berriman M."/>
            <person name="Wilson R.J.M."/>
            <person name="Sato S."/>
            <person name="Ralph S.A."/>
            <person name="Mann D.J."/>
            <person name="Xiong Z."/>
            <person name="Shallom S.J."/>
            <person name="Weidman J."/>
            <person name="Jiang L."/>
            <person name="Lynn J."/>
            <person name="Weaver B."/>
            <person name="Shoaibi A."/>
            <person name="Domingo A.R."/>
            <person name="Wasawo D."/>
            <person name="Crabtree J."/>
            <person name="Wortman J.R."/>
            <person name="Haas B."/>
            <person name="Angiuoli S.V."/>
            <person name="Creasy T.H."/>
            <person name="Lu C."/>
            <person name="Suh B."/>
            <person name="Silva J.C."/>
            <person name="Utterback T.R."/>
            <person name="Feldblyum T.V."/>
            <person name="Pertea M."/>
            <person name="Allen J."/>
            <person name="Nierman W.C."/>
            <person name="Taracha E.L.N."/>
            <person name="Salzberg S.L."/>
            <person name="White O.R."/>
            <person name="Fitzhugh H.A."/>
            <person name="Morzaria S."/>
            <person name="Venter J.C."/>
            <person name="Fraser C.M."/>
            <person name="Nene V."/>
        </authorList>
    </citation>
    <scope>NUCLEOTIDE SEQUENCE [LARGE SCALE GENOMIC DNA]</scope>
    <source>
        <strain evidence="1 2">Muguga</strain>
    </source>
</reference>
<protein>
    <submittedName>
        <fullName evidence="1">Uncharacterized protein</fullName>
    </submittedName>
</protein>
<proteinExistence type="predicted"/>
<comment type="caution">
    <text evidence="1">The sequence shown here is derived from an EMBL/GenBank/DDBJ whole genome shotgun (WGS) entry which is preliminary data.</text>
</comment>
<dbReference type="Proteomes" id="UP000001949">
    <property type="component" value="Unassembled WGS sequence"/>
</dbReference>
<dbReference type="InParanoid" id="Q4N0L8"/>
<dbReference type="KEGG" id="tpv:TP03_0103"/>
<keyword evidence="2" id="KW-1185">Reference proteome</keyword>
<gene>
    <name evidence="1" type="ordered locus">TP03_0103</name>
</gene>
<dbReference type="EMBL" id="AAGK01000005">
    <property type="protein sequence ID" value="EAN30838.1"/>
    <property type="molecule type" value="Genomic_DNA"/>
</dbReference>
<evidence type="ECO:0000313" key="2">
    <source>
        <dbReference type="Proteomes" id="UP000001949"/>
    </source>
</evidence>
<name>Q4N0L8_THEPA</name>
<dbReference type="eggNOG" id="ENOG502QY7C">
    <property type="taxonomic scope" value="Eukaryota"/>
</dbReference>